<name>A0A7E5X117_TRINI</name>
<dbReference type="GO" id="GO:0005743">
    <property type="term" value="C:mitochondrial inner membrane"/>
    <property type="evidence" value="ECO:0007669"/>
    <property type="project" value="TreeGrafter"/>
</dbReference>
<protein>
    <submittedName>
        <fullName evidence="2">NADH dehydrogenase [ubiquinone] 1 alpha subcomplex assembly factor 3</fullName>
    </submittedName>
</protein>
<dbReference type="Pfam" id="PF04430">
    <property type="entry name" value="DUF498"/>
    <property type="match status" value="1"/>
</dbReference>
<dbReference type="AlphaFoldDB" id="A0A7E5X117"/>
<proteinExistence type="predicted"/>
<dbReference type="Proteomes" id="UP000322000">
    <property type="component" value="Unplaced"/>
</dbReference>
<reference evidence="2" key="1">
    <citation type="submission" date="2025-08" db="UniProtKB">
        <authorList>
            <consortium name="RefSeq"/>
        </authorList>
    </citation>
    <scope>IDENTIFICATION</scope>
</reference>
<dbReference type="SUPFAM" id="SSF64076">
    <property type="entry name" value="MTH938-like"/>
    <property type="match status" value="1"/>
</dbReference>
<dbReference type="KEGG" id="tnl:113507461"/>
<dbReference type="Gene3D" id="3.40.1230.10">
    <property type="entry name" value="MTH938-like"/>
    <property type="match status" value="1"/>
</dbReference>
<dbReference type="InParanoid" id="A0A7E5X117"/>
<evidence type="ECO:0000313" key="1">
    <source>
        <dbReference type="Proteomes" id="UP000322000"/>
    </source>
</evidence>
<gene>
    <name evidence="2" type="primary">LOC113507461</name>
</gene>
<dbReference type="FunCoup" id="A0A7E5X117">
    <property type="interactions" value="851"/>
</dbReference>
<dbReference type="InterPro" id="IPR036748">
    <property type="entry name" value="MTH938-like_sf"/>
</dbReference>
<dbReference type="OrthoDB" id="20681at2759"/>
<dbReference type="RefSeq" id="XP_026746116.1">
    <property type="nucleotide sequence ID" value="XM_026890315.1"/>
</dbReference>
<dbReference type="GO" id="GO:0032981">
    <property type="term" value="P:mitochondrial respiratory chain complex I assembly"/>
    <property type="evidence" value="ECO:0007669"/>
    <property type="project" value="TreeGrafter"/>
</dbReference>
<accession>A0A7E5X117</accession>
<keyword evidence="1" id="KW-1185">Reference proteome</keyword>
<organism evidence="1 2">
    <name type="scientific">Trichoplusia ni</name>
    <name type="common">Cabbage looper</name>
    <dbReference type="NCBI Taxonomy" id="7111"/>
    <lineage>
        <taxon>Eukaryota</taxon>
        <taxon>Metazoa</taxon>
        <taxon>Ecdysozoa</taxon>
        <taxon>Arthropoda</taxon>
        <taxon>Hexapoda</taxon>
        <taxon>Insecta</taxon>
        <taxon>Pterygota</taxon>
        <taxon>Neoptera</taxon>
        <taxon>Endopterygota</taxon>
        <taxon>Lepidoptera</taxon>
        <taxon>Glossata</taxon>
        <taxon>Ditrysia</taxon>
        <taxon>Noctuoidea</taxon>
        <taxon>Noctuidae</taxon>
        <taxon>Plusiinae</taxon>
        <taxon>Trichoplusia</taxon>
    </lineage>
</organism>
<dbReference type="PANTHER" id="PTHR21192:SF2">
    <property type="entry name" value="NADH DEHYDROGENASE [UBIQUINONE] 1 ALPHA SUBCOMPLEX ASSEMBLY FACTOR 3"/>
    <property type="match status" value="1"/>
</dbReference>
<sequence length="189" mass="20670">MLTKTFRLVKNGSIIKNATPILSAVRGKAAYEGEGKTTVRVLNNDPEFGLMIDSYATYGFKLNNGLTVLGPMAIFPKTVLSWQVTAAEQITEQSLKLFKLLEPKIDLLIVGLESSNRPEAGAVLAAARANNLNVEILPTEHACSTFNFLNAEGRSVAGALIPPTSIHNMNEDDMMQTRLEQDSFNKPLY</sequence>
<dbReference type="PANTHER" id="PTHR21192">
    <property type="entry name" value="NUCLEAR PROTEIN E3-3"/>
    <property type="match status" value="1"/>
</dbReference>
<dbReference type="InterPro" id="IPR007523">
    <property type="entry name" value="NDUFAF3/AAMDC"/>
</dbReference>
<dbReference type="GeneID" id="113507461"/>
<evidence type="ECO:0000313" key="2">
    <source>
        <dbReference type="RefSeq" id="XP_026746116.1"/>
    </source>
</evidence>